<name>A0A1F5IBX2_9BACT</name>
<dbReference type="Proteomes" id="UP000177300">
    <property type="component" value="Unassembled WGS sequence"/>
</dbReference>
<dbReference type="SUPFAM" id="SSF53098">
    <property type="entry name" value="Ribonuclease H-like"/>
    <property type="match status" value="1"/>
</dbReference>
<evidence type="ECO:0000259" key="1">
    <source>
        <dbReference type="Pfam" id="PF10108"/>
    </source>
</evidence>
<dbReference type="GO" id="GO:0003676">
    <property type="term" value="F:nucleic acid binding"/>
    <property type="evidence" value="ECO:0007669"/>
    <property type="project" value="InterPro"/>
</dbReference>
<dbReference type="Pfam" id="PF10108">
    <property type="entry name" value="DNA_pol_B_exo2"/>
    <property type="match status" value="1"/>
</dbReference>
<dbReference type="EMBL" id="MFBY01000018">
    <property type="protein sequence ID" value="OGE13844.1"/>
    <property type="molecule type" value="Genomic_DNA"/>
</dbReference>
<gene>
    <name evidence="2" type="ORF">A3G14_00355</name>
</gene>
<dbReference type="AlphaFoldDB" id="A0A1F5IBX2"/>
<protein>
    <recommendedName>
        <fullName evidence="1">Predicted 3'-5' exonuclease PolB-like domain-containing protein</fullName>
    </recommendedName>
</protein>
<evidence type="ECO:0000313" key="3">
    <source>
        <dbReference type="Proteomes" id="UP000177300"/>
    </source>
</evidence>
<reference evidence="2 3" key="1">
    <citation type="journal article" date="2016" name="Nat. Commun.">
        <title>Thousands of microbial genomes shed light on interconnected biogeochemical processes in an aquifer system.</title>
        <authorList>
            <person name="Anantharaman K."/>
            <person name="Brown C.T."/>
            <person name="Hug L.A."/>
            <person name="Sharon I."/>
            <person name="Castelle C.J."/>
            <person name="Probst A.J."/>
            <person name="Thomas B.C."/>
            <person name="Singh A."/>
            <person name="Wilkins M.J."/>
            <person name="Karaoz U."/>
            <person name="Brodie E.L."/>
            <person name="Williams K.H."/>
            <person name="Hubbard S.S."/>
            <person name="Banfield J.F."/>
        </authorList>
    </citation>
    <scope>NUCLEOTIDE SEQUENCE [LARGE SCALE GENOMIC DNA]</scope>
</reference>
<dbReference type="Gene3D" id="3.30.420.10">
    <property type="entry name" value="Ribonuclease H-like superfamily/Ribonuclease H"/>
    <property type="match status" value="1"/>
</dbReference>
<feature type="domain" description="Predicted 3'-5' exonuclease PolB-like" evidence="1">
    <location>
        <begin position="70"/>
        <end position="198"/>
    </location>
</feature>
<comment type="caution">
    <text evidence="2">The sequence shown here is derived from an EMBL/GenBank/DDBJ whole genome shotgun (WGS) entry which is preliminary data.</text>
</comment>
<dbReference type="InterPro" id="IPR019288">
    <property type="entry name" value="3'-5'_exonuclease_PolB-like"/>
</dbReference>
<organism evidence="2 3">
    <name type="scientific">Candidatus Curtissbacteria bacterium RIFCSPLOWO2_12_FULL_38_9</name>
    <dbReference type="NCBI Taxonomy" id="1797735"/>
    <lineage>
        <taxon>Bacteria</taxon>
        <taxon>Candidatus Curtissiibacteriota</taxon>
    </lineage>
</organism>
<accession>A0A1F5IBX2</accession>
<dbReference type="InterPro" id="IPR012337">
    <property type="entry name" value="RNaseH-like_sf"/>
</dbReference>
<sequence>MKLFFDLETIPASEEFREAAIDSERSKWKNKDIAEDEEALYRASALSGNFGRIFCIGYALGDELTQIIKGQERDILISWWKIAAKATKFIGHNIINFDIPFLYKRSIVHNCSPSQLLPVKNFETENIYDTDRQWNRWAYQSSIKLHHLAITLGFPSSKEGGIDGSQVYDFYLNGKYQQIYEYCKRDVELTRKIYKRMVFKD</sequence>
<proteinExistence type="predicted"/>
<evidence type="ECO:0000313" key="2">
    <source>
        <dbReference type="EMBL" id="OGE13844.1"/>
    </source>
</evidence>
<dbReference type="InterPro" id="IPR036397">
    <property type="entry name" value="RNaseH_sf"/>
</dbReference>